<evidence type="ECO:0000313" key="3">
    <source>
        <dbReference type="Proteomes" id="UP000317648"/>
    </source>
</evidence>
<evidence type="ECO:0000259" key="1">
    <source>
        <dbReference type="PROSITE" id="PS51733"/>
    </source>
</evidence>
<protein>
    <submittedName>
        <fullName evidence="2">Putative lipoate-protein ligase A</fullName>
        <ecNumber evidence="2">6.3.1.20</ecNumber>
    </submittedName>
</protein>
<proteinExistence type="predicted"/>
<keyword evidence="3" id="KW-1185">Reference proteome</keyword>
<dbReference type="Proteomes" id="UP000317648">
    <property type="component" value="Chromosome"/>
</dbReference>
<organism evidence="2 3">
    <name type="scientific">Lignipirellula cremea</name>
    <dbReference type="NCBI Taxonomy" id="2528010"/>
    <lineage>
        <taxon>Bacteria</taxon>
        <taxon>Pseudomonadati</taxon>
        <taxon>Planctomycetota</taxon>
        <taxon>Planctomycetia</taxon>
        <taxon>Pirellulales</taxon>
        <taxon>Pirellulaceae</taxon>
        <taxon>Lignipirellula</taxon>
    </lineage>
</organism>
<dbReference type="EC" id="6.3.1.20" evidence="2"/>
<dbReference type="OrthoDB" id="9788148at2"/>
<accession>A0A518E034</accession>
<dbReference type="EMBL" id="CP036433">
    <property type="protein sequence ID" value="QDU97443.1"/>
    <property type="molecule type" value="Genomic_DNA"/>
</dbReference>
<reference evidence="2 3" key="1">
    <citation type="submission" date="2019-02" db="EMBL/GenBank/DDBJ databases">
        <title>Deep-cultivation of Planctomycetes and their phenomic and genomic characterization uncovers novel biology.</title>
        <authorList>
            <person name="Wiegand S."/>
            <person name="Jogler M."/>
            <person name="Boedeker C."/>
            <person name="Pinto D."/>
            <person name="Vollmers J."/>
            <person name="Rivas-Marin E."/>
            <person name="Kohn T."/>
            <person name="Peeters S.H."/>
            <person name="Heuer A."/>
            <person name="Rast P."/>
            <person name="Oberbeckmann S."/>
            <person name="Bunk B."/>
            <person name="Jeske O."/>
            <person name="Meyerdierks A."/>
            <person name="Storesund J.E."/>
            <person name="Kallscheuer N."/>
            <person name="Luecker S."/>
            <person name="Lage O.M."/>
            <person name="Pohl T."/>
            <person name="Merkel B.J."/>
            <person name="Hornburger P."/>
            <person name="Mueller R.-W."/>
            <person name="Bruemmer F."/>
            <person name="Labrenz M."/>
            <person name="Spormann A.M."/>
            <person name="Op den Camp H."/>
            <person name="Overmann J."/>
            <person name="Amann R."/>
            <person name="Jetten M.S.M."/>
            <person name="Mascher T."/>
            <person name="Medema M.H."/>
            <person name="Devos D.P."/>
            <person name="Kaster A.-K."/>
            <person name="Ovreas L."/>
            <person name="Rohde M."/>
            <person name="Galperin M.Y."/>
            <person name="Jogler C."/>
        </authorList>
    </citation>
    <scope>NUCLEOTIDE SEQUENCE [LARGE SCALE GENOMIC DNA]</scope>
    <source>
        <strain evidence="2 3">Pla85_3_4</strain>
    </source>
</reference>
<dbReference type="InterPro" id="IPR045864">
    <property type="entry name" value="aa-tRNA-synth_II/BPL/LPL"/>
</dbReference>
<feature type="domain" description="BPL/LPL catalytic" evidence="1">
    <location>
        <begin position="29"/>
        <end position="216"/>
    </location>
</feature>
<dbReference type="SUPFAM" id="SSF55681">
    <property type="entry name" value="Class II aaRS and biotin synthetases"/>
    <property type="match status" value="1"/>
</dbReference>
<dbReference type="InterPro" id="IPR004143">
    <property type="entry name" value="BPL_LPL_catalytic"/>
</dbReference>
<dbReference type="GO" id="GO:0016979">
    <property type="term" value="F:lipoate-protein ligase activity"/>
    <property type="evidence" value="ECO:0007669"/>
    <property type="project" value="UniProtKB-EC"/>
</dbReference>
<evidence type="ECO:0000313" key="2">
    <source>
        <dbReference type="EMBL" id="QDU97443.1"/>
    </source>
</evidence>
<sequence length="239" mass="26994">MKLLELTLPTAAENIALDEALLEQAEAAGHPDETLRLWMSPEPIVVIGRSSQVEVEVHLEDCDARRIPVLRRCSGGASIVAGPGCLMYALVLSYDLRPTLRAIDEAHRLVMSTIAQSLRSVQADVDVQGVCDLTLGERKFSGNALRCKRTHLLYHGTLLLDFPLEEIGRCLRTPPRQPDYRRRRNHDDFVANLRLPEAPVRQALINAWAAEFRRETWPQAKVAALVAEKYADDEWNRRR</sequence>
<dbReference type="PANTHER" id="PTHR43679:SF2">
    <property type="entry name" value="OCTANOYL-[GCVH]:PROTEIN N-OCTANOYLTRANSFERASE"/>
    <property type="match status" value="1"/>
</dbReference>
<keyword evidence="2" id="KW-0436">Ligase</keyword>
<dbReference type="InterPro" id="IPR050664">
    <property type="entry name" value="Octanoyltrans_LipM/LipL"/>
</dbReference>
<dbReference type="Gene3D" id="3.30.930.10">
    <property type="entry name" value="Bira Bifunctional Protein, Domain 2"/>
    <property type="match status" value="1"/>
</dbReference>
<gene>
    <name evidence="2" type="primary">lplA</name>
    <name evidence="2" type="ORF">Pla8534_52910</name>
</gene>
<dbReference type="Pfam" id="PF21948">
    <property type="entry name" value="LplA-B_cat"/>
    <property type="match status" value="1"/>
</dbReference>
<name>A0A518E034_9BACT</name>
<dbReference type="PANTHER" id="PTHR43679">
    <property type="entry name" value="OCTANOYLTRANSFERASE LIPM-RELATED"/>
    <property type="match status" value="1"/>
</dbReference>
<dbReference type="AlphaFoldDB" id="A0A518E034"/>
<dbReference type="PROSITE" id="PS51733">
    <property type="entry name" value="BPL_LPL_CATALYTIC"/>
    <property type="match status" value="1"/>
</dbReference>
<dbReference type="RefSeq" id="WP_145056215.1">
    <property type="nucleotide sequence ID" value="NZ_CP036433.1"/>
</dbReference>
<dbReference type="CDD" id="cd16443">
    <property type="entry name" value="LplA"/>
    <property type="match status" value="1"/>
</dbReference>
<dbReference type="KEGG" id="lcre:Pla8534_52910"/>